<dbReference type="FunFam" id="3.80.10.10:FF:000375">
    <property type="entry name" value="Piriformospora indica-insensitive protein 2"/>
    <property type="match status" value="1"/>
</dbReference>
<dbReference type="Pfam" id="PF13855">
    <property type="entry name" value="LRR_8"/>
    <property type="match status" value="1"/>
</dbReference>
<dbReference type="InterPro" id="IPR032675">
    <property type="entry name" value="LRR_dom_sf"/>
</dbReference>
<sequence>MIVLLSLNYLMRNFKAFIHAVIALFIISLGARCDGQVELDTVLMEKAERDALFSTIQGFVGNWWNGSDLYPDPCGWTPIQGVSCDLFNGFWYVTVLNIGPVHENSLRCAKNLEFRPHLFELKHLKSLSLFKCFKSQRHQVTIPNSNWENLAGSLESLEFRSNTGLVGKIPLSFGVLKKLQSLVLIQNGLTGQIPPDIGNLNKLKRLVLAENYFSGHIPDIFSALGDLLILDLSRNSLSGSLPLTLGSLTSLLKLDVSNNHLEGNLLKEFANLKNLTLMDLGDNRFSGGLTLSIQEMYSLEEMVLSNNAIGGDIRTLKWENLHNLATLDLSNMGLKGEIPESILELKRLRFLGLNDNNLTGNLSPKLSTLPCLNALYVSGNNLAGELKFSMEFYGKMGTRFGAWNNPNLCFPLGVLPTSHVPYGVKPCHQEIKLVESNTDTGDVNKTSHSTASLGLMSHGPNDFWWTFPLIMVLLLNSYIGL</sequence>
<keyword evidence="3" id="KW-0433">Leucine-rich repeat</keyword>
<dbReference type="Gramene" id="rna-AYBTSS11_LOCUS5698">
    <property type="protein sequence ID" value="CAJ1932232.1"/>
    <property type="gene ID" value="gene-AYBTSS11_LOCUS5698"/>
</dbReference>
<accession>A0AA86S970</accession>
<dbReference type="EMBL" id="OY731399">
    <property type="protein sequence ID" value="CAJ1932232.1"/>
    <property type="molecule type" value="Genomic_DNA"/>
</dbReference>
<keyword evidence="6 7" id="KW-0472">Membrane</keyword>
<dbReference type="Gene3D" id="3.80.10.10">
    <property type="entry name" value="Ribonuclease Inhibitor"/>
    <property type="match status" value="2"/>
</dbReference>
<evidence type="ECO:0000256" key="2">
    <source>
        <dbReference type="ARBA" id="ARBA00022475"/>
    </source>
</evidence>
<feature type="transmembrane region" description="Helical" evidence="7">
    <location>
        <begin position="463"/>
        <end position="480"/>
    </location>
</feature>
<proteinExistence type="predicted"/>
<keyword evidence="7" id="KW-1133">Transmembrane helix</keyword>
<dbReference type="SUPFAM" id="SSF52058">
    <property type="entry name" value="L domain-like"/>
    <property type="match status" value="1"/>
</dbReference>
<keyword evidence="5" id="KW-0677">Repeat</keyword>
<dbReference type="FunFam" id="3.80.10.10:FF:000299">
    <property type="entry name" value="Piriformospora indica-insensitive protein 2"/>
    <property type="match status" value="1"/>
</dbReference>
<dbReference type="GO" id="GO:0005886">
    <property type="term" value="C:plasma membrane"/>
    <property type="evidence" value="ECO:0007669"/>
    <property type="project" value="UniProtKB-SubCell"/>
</dbReference>
<evidence type="ECO:0000256" key="7">
    <source>
        <dbReference type="SAM" id="Phobius"/>
    </source>
</evidence>
<dbReference type="PANTHER" id="PTHR48064">
    <property type="entry name" value="OS01G0750400 PROTEIN"/>
    <property type="match status" value="1"/>
</dbReference>
<dbReference type="PRINTS" id="PR00019">
    <property type="entry name" value="LEURICHRPT"/>
</dbReference>
<keyword evidence="9" id="KW-1185">Reference proteome</keyword>
<evidence type="ECO:0000313" key="8">
    <source>
        <dbReference type="EMBL" id="CAJ1932232.1"/>
    </source>
</evidence>
<reference evidence="8" key="1">
    <citation type="submission" date="2023-10" db="EMBL/GenBank/DDBJ databases">
        <authorList>
            <person name="Domelevo Entfellner J.-B."/>
        </authorList>
    </citation>
    <scope>NUCLEOTIDE SEQUENCE</scope>
</reference>
<evidence type="ECO:0000256" key="1">
    <source>
        <dbReference type="ARBA" id="ARBA00004236"/>
    </source>
</evidence>
<dbReference type="FunFam" id="3.80.10.10:FF:000269">
    <property type="entry name" value="Piriformospora indica-insensitive protein 2"/>
    <property type="match status" value="1"/>
</dbReference>
<comment type="subcellular location">
    <subcellularLocation>
        <location evidence="1">Cell membrane</location>
    </subcellularLocation>
</comment>
<keyword evidence="2" id="KW-1003">Cell membrane</keyword>
<dbReference type="InterPro" id="IPR001611">
    <property type="entry name" value="Leu-rich_rpt"/>
</dbReference>
<protein>
    <recommendedName>
        <fullName evidence="10">Piriformospora indica-insensitive protein 2</fullName>
    </recommendedName>
</protein>
<keyword evidence="7" id="KW-0812">Transmembrane</keyword>
<evidence type="ECO:0000256" key="5">
    <source>
        <dbReference type="ARBA" id="ARBA00022737"/>
    </source>
</evidence>
<dbReference type="PANTHER" id="PTHR48064:SF6">
    <property type="entry name" value="RECEPTOR-LIKE PROTEIN KINASE 2"/>
    <property type="match status" value="1"/>
</dbReference>
<gene>
    <name evidence="8" type="ORF">AYBTSS11_LOCUS5698</name>
</gene>
<evidence type="ECO:0000256" key="3">
    <source>
        <dbReference type="ARBA" id="ARBA00022614"/>
    </source>
</evidence>
<dbReference type="Proteomes" id="UP001189624">
    <property type="component" value="Chromosome 2"/>
</dbReference>
<dbReference type="InterPro" id="IPR053038">
    <property type="entry name" value="RLP_Defense"/>
</dbReference>
<dbReference type="AlphaFoldDB" id="A0AA86S970"/>
<dbReference type="Pfam" id="PF00560">
    <property type="entry name" value="LRR_1"/>
    <property type="match status" value="2"/>
</dbReference>
<evidence type="ECO:0008006" key="10">
    <source>
        <dbReference type="Google" id="ProtNLM"/>
    </source>
</evidence>
<evidence type="ECO:0000313" key="9">
    <source>
        <dbReference type="Proteomes" id="UP001189624"/>
    </source>
</evidence>
<name>A0AA86S970_9FABA</name>
<organism evidence="8 9">
    <name type="scientific">Sphenostylis stenocarpa</name>
    <dbReference type="NCBI Taxonomy" id="92480"/>
    <lineage>
        <taxon>Eukaryota</taxon>
        <taxon>Viridiplantae</taxon>
        <taxon>Streptophyta</taxon>
        <taxon>Embryophyta</taxon>
        <taxon>Tracheophyta</taxon>
        <taxon>Spermatophyta</taxon>
        <taxon>Magnoliopsida</taxon>
        <taxon>eudicotyledons</taxon>
        <taxon>Gunneridae</taxon>
        <taxon>Pentapetalae</taxon>
        <taxon>rosids</taxon>
        <taxon>fabids</taxon>
        <taxon>Fabales</taxon>
        <taxon>Fabaceae</taxon>
        <taxon>Papilionoideae</taxon>
        <taxon>50 kb inversion clade</taxon>
        <taxon>NPAAA clade</taxon>
        <taxon>indigoferoid/millettioid clade</taxon>
        <taxon>Phaseoleae</taxon>
        <taxon>Sphenostylis</taxon>
    </lineage>
</organism>
<dbReference type="GO" id="GO:0051707">
    <property type="term" value="P:response to other organism"/>
    <property type="evidence" value="ECO:0007669"/>
    <property type="project" value="UniProtKB-ARBA"/>
</dbReference>
<evidence type="ECO:0000256" key="6">
    <source>
        <dbReference type="ARBA" id="ARBA00023136"/>
    </source>
</evidence>
<evidence type="ECO:0000256" key="4">
    <source>
        <dbReference type="ARBA" id="ARBA00022729"/>
    </source>
</evidence>
<keyword evidence="4" id="KW-0732">Signal</keyword>